<feature type="domain" description="Secretion system C-terminal sorting" evidence="1">
    <location>
        <begin position="992"/>
        <end position="1064"/>
    </location>
</feature>
<evidence type="ECO:0000259" key="1">
    <source>
        <dbReference type="Pfam" id="PF18962"/>
    </source>
</evidence>
<proteinExistence type="predicted"/>
<evidence type="ECO:0000313" key="2">
    <source>
        <dbReference type="EMBL" id="CAA6829222.1"/>
    </source>
</evidence>
<accession>A0A6S6UJU3</accession>
<dbReference type="EMBL" id="CACVAQ010000472">
    <property type="protein sequence ID" value="CAA6829222.1"/>
    <property type="molecule type" value="Genomic_DNA"/>
</dbReference>
<dbReference type="Gene3D" id="2.60.40.4060">
    <property type="entry name" value="Reeler domain"/>
    <property type="match status" value="1"/>
</dbReference>
<dbReference type="InterPro" id="IPR026444">
    <property type="entry name" value="Secre_tail"/>
</dbReference>
<gene>
    <name evidence="2" type="ORF">HELGO_WM24006</name>
</gene>
<reference evidence="2" key="1">
    <citation type="submission" date="2020-01" db="EMBL/GenBank/DDBJ databases">
        <authorList>
            <person name="Meier V. D."/>
            <person name="Meier V D."/>
        </authorList>
    </citation>
    <scope>NUCLEOTIDE SEQUENCE</scope>
    <source>
        <strain evidence="2">HLG_WM_MAG_10</strain>
    </source>
</reference>
<dbReference type="NCBIfam" id="TIGR04183">
    <property type="entry name" value="Por_Secre_tail"/>
    <property type="match status" value="1"/>
</dbReference>
<sequence>MKLRLIYIIAFSIFATYVLQSKRLGLASQNSMDRTGSPLSNGLNCNSCHTGGLNGVSLSLRVKDSGGNIVTSYRPGDTYTVEFDLASTSGFTRGFQGVALTGSNAQAGTFFSPQTNTQISTIGNRQYVEHSSPALSAGTFVFIASWTAPTIGTGNVTIYSDGVVANGNNGTSGDDPAGPVTLVLTEEASASIDYVQATYCQGSSDPTPTITGTAGGTFSVTPAGLTLNSTSGEIDLSVSTPGSYTITYTSATGTTTDAVTIIATDDASFSYNKSSYCLNESDPTPIVTGLAGGIFVRSPAGIVINSTTGQIDVSASAIGTYSVGYITNGPCPVVETVMITIGTVSDPSFAYGNSTYCQNGTDPIPVSVSSGGTYSSSTGLSINANSGLINLSASSPGTYNVTYTTGGACSSSSVQSVTINAASNTSFVYNRSSYCQNESDPIPTVIGLGGGVFSSIGGLSINSNTGQIDLSASAPGTHIVTYTTSGACPISASQSIIINEVDDASFNYGIASYCQSANDPSPIITGLGSGVFSSTAGLSISANTGQIDVSASSVGTYVITYTTSGTCPSSAVASISIVASDNATFLYGNASYCQDGNDPSPTIMGSNAGLFSSAAGLSINSNTGQIDVSASTVGTYSVTYTTNGPCPNSNTVSVLITAADNATFAYNANSVCQNGSDLVATVTGLSGGTFSSTTGLALNASSGLIDVSASTAGTYHVTYRTNGPCPNVSLVTVTIMAADDALFTYGGTTFCQNATDPIPTANLSGGTYTALPTGLALNAATGVIDVSGSTVGTYAITYTTNGACSDASTLSIAITATGDASFNYNAIDLCQNGLNPSPNITGNPGGTFTSTTGLVLNGTTGEINLVASTLGTYTVTYTTTGACPSSSSTVINLLAGDVAAFGYTDTTICLNIGVNPILSAGAANTGVYTVNSSNLVFANTATGEIDLGASVAGNYVITYTSNGNCPAIETVNIDLSICGAVQSLRAEEVYTLFPNPNDGRFSIENKGSAGDLMIRVRDLYGKVIYLQEAYLENQEQYTIEVPGIVGGMYLIEIQKEGTVKVLQMIVSE</sequence>
<dbReference type="InterPro" id="IPR042307">
    <property type="entry name" value="Reeler_sf"/>
</dbReference>
<organism evidence="2">
    <name type="scientific">uncultured Aureispira sp</name>
    <dbReference type="NCBI Taxonomy" id="1331704"/>
    <lineage>
        <taxon>Bacteria</taxon>
        <taxon>Pseudomonadati</taxon>
        <taxon>Bacteroidota</taxon>
        <taxon>Saprospiria</taxon>
        <taxon>Saprospirales</taxon>
        <taxon>Saprospiraceae</taxon>
        <taxon>Aureispira</taxon>
        <taxon>environmental samples</taxon>
    </lineage>
</organism>
<dbReference type="Pfam" id="PF18962">
    <property type="entry name" value="Por_Secre_tail"/>
    <property type="match status" value="1"/>
</dbReference>
<protein>
    <recommendedName>
        <fullName evidence="1">Secretion system C-terminal sorting domain-containing protein</fullName>
    </recommendedName>
</protein>
<name>A0A6S6UJU3_9BACT</name>
<dbReference type="AlphaFoldDB" id="A0A6S6UJU3"/>
<dbReference type="NCBIfam" id="NF041895">
    <property type="entry name" value="choice_anch_V"/>
    <property type="match status" value="1"/>
</dbReference>